<dbReference type="EMBL" id="JACXVP010000009">
    <property type="protein sequence ID" value="KAG5587988.1"/>
    <property type="molecule type" value="Genomic_DNA"/>
</dbReference>
<protein>
    <recommendedName>
        <fullName evidence="3">Jacalin-type lectin domain-containing protein</fullName>
    </recommendedName>
</protein>
<comment type="caution">
    <text evidence="1">The sequence shown here is derived from an EMBL/GenBank/DDBJ whole genome shotgun (WGS) entry which is preliminary data.</text>
</comment>
<sequence length="80" mass="9080">MDIIKVGPVGRYSGGTIWDEKGRDKVTLLGFMFITTKPNLFAGFHCRSSYYSIISIGIYVKPIISSFTNFRDPRVKDEKV</sequence>
<organism evidence="1 2">
    <name type="scientific">Solanum commersonii</name>
    <name type="common">Commerson's wild potato</name>
    <name type="synonym">Commerson's nightshade</name>
    <dbReference type="NCBI Taxonomy" id="4109"/>
    <lineage>
        <taxon>Eukaryota</taxon>
        <taxon>Viridiplantae</taxon>
        <taxon>Streptophyta</taxon>
        <taxon>Embryophyta</taxon>
        <taxon>Tracheophyta</taxon>
        <taxon>Spermatophyta</taxon>
        <taxon>Magnoliopsida</taxon>
        <taxon>eudicotyledons</taxon>
        <taxon>Gunneridae</taxon>
        <taxon>Pentapetalae</taxon>
        <taxon>asterids</taxon>
        <taxon>lamiids</taxon>
        <taxon>Solanales</taxon>
        <taxon>Solanaceae</taxon>
        <taxon>Solanoideae</taxon>
        <taxon>Solaneae</taxon>
        <taxon>Solanum</taxon>
    </lineage>
</organism>
<accession>A0A9J5XL19</accession>
<keyword evidence="2" id="KW-1185">Reference proteome</keyword>
<proteinExistence type="predicted"/>
<dbReference type="AlphaFoldDB" id="A0A9J5XL19"/>
<dbReference type="Proteomes" id="UP000824120">
    <property type="component" value="Chromosome 9"/>
</dbReference>
<evidence type="ECO:0000313" key="1">
    <source>
        <dbReference type="EMBL" id="KAG5587988.1"/>
    </source>
</evidence>
<evidence type="ECO:0000313" key="2">
    <source>
        <dbReference type="Proteomes" id="UP000824120"/>
    </source>
</evidence>
<gene>
    <name evidence="1" type="ORF">H5410_048422</name>
</gene>
<name>A0A9J5XL19_SOLCO</name>
<reference evidence="1 2" key="1">
    <citation type="submission" date="2020-09" db="EMBL/GenBank/DDBJ databases">
        <title>De no assembly of potato wild relative species, Solanum commersonii.</title>
        <authorList>
            <person name="Cho K."/>
        </authorList>
    </citation>
    <scope>NUCLEOTIDE SEQUENCE [LARGE SCALE GENOMIC DNA]</scope>
    <source>
        <strain evidence="1">LZ3.2</strain>
        <tissue evidence="1">Leaf</tissue>
    </source>
</reference>
<evidence type="ECO:0008006" key="3">
    <source>
        <dbReference type="Google" id="ProtNLM"/>
    </source>
</evidence>